<dbReference type="EMBL" id="GEBQ01002116">
    <property type="protein sequence ID" value="JAT37861.1"/>
    <property type="molecule type" value="Transcribed_RNA"/>
</dbReference>
<dbReference type="AlphaFoldDB" id="A0A1B6MPP8"/>
<protein>
    <submittedName>
        <fullName evidence="1">Uncharacterized protein</fullName>
    </submittedName>
</protein>
<sequence>MLAVNSIPTLFDDYKSACKYCNASRTTHHDCSFHDVELNKSGILNVTSRSRNKKKNMGFYDPAVYSVMNDIRISKLYGLDPNEEETSKWDDSEEFLQHFLK</sequence>
<proteinExistence type="predicted"/>
<name>A0A1B6MPP8_9HEMI</name>
<evidence type="ECO:0000313" key="1">
    <source>
        <dbReference type="EMBL" id="JAT37861.1"/>
    </source>
</evidence>
<reference evidence="1" key="1">
    <citation type="submission" date="2015-11" db="EMBL/GenBank/DDBJ databases">
        <title>De novo transcriptome assembly of four potential Pierce s Disease insect vectors from Arizona vineyards.</title>
        <authorList>
            <person name="Tassone E.E."/>
        </authorList>
    </citation>
    <scope>NUCLEOTIDE SEQUENCE</scope>
</reference>
<accession>A0A1B6MPP8</accession>
<gene>
    <name evidence="1" type="ORF">g.20490</name>
</gene>
<organism evidence="1">
    <name type="scientific">Graphocephala atropunctata</name>
    <dbReference type="NCBI Taxonomy" id="36148"/>
    <lineage>
        <taxon>Eukaryota</taxon>
        <taxon>Metazoa</taxon>
        <taxon>Ecdysozoa</taxon>
        <taxon>Arthropoda</taxon>
        <taxon>Hexapoda</taxon>
        <taxon>Insecta</taxon>
        <taxon>Pterygota</taxon>
        <taxon>Neoptera</taxon>
        <taxon>Paraneoptera</taxon>
        <taxon>Hemiptera</taxon>
        <taxon>Auchenorrhyncha</taxon>
        <taxon>Membracoidea</taxon>
        <taxon>Cicadellidae</taxon>
        <taxon>Cicadellinae</taxon>
        <taxon>Cicadellini</taxon>
        <taxon>Graphocephala</taxon>
    </lineage>
</organism>